<dbReference type="InterPro" id="IPR029058">
    <property type="entry name" value="AB_hydrolase_fold"/>
</dbReference>
<name>A0ABU1N5P1_9CAUL</name>
<evidence type="ECO:0000313" key="1">
    <source>
        <dbReference type="EMBL" id="MDR6533766.1"/>
    </source>
</evidence>
<dbReference type="SUPFAM" id="SSF53474">
    <property type="entry name" value="alpha/beta-Hydrolases"/>
    <property type="match status" value="1"/>
</dbReference>
<evidence type="ECO:0000313" key="2">
    <source>
        <dbReference type="Proteomes" id="UP001262754"/>
    </source>
</evidence>
<reference evidence="1 2" key="1">
    <citation type="submission" date="2023-07" db="EMBL/GenBank/DDBJ databases">
        <title>Sorghum-associated microbial communities from plants grown in Nebraska, USA.</title>
        <authorList>
            <person name="Schachtman D."/>
        </authorList>
    </citation>
    <scope>NUCLEOTIDE SEQUENCE [LARGE SCALE GENOMIC DNA]</scope>
    <source>
        <strain evidence="1 2">DS2154</strain>
    </source>
</reference>
<proteinExistence type="predicted"/>
<comment type="caution">
    <text evidence="1">The sequence shown here is derived from an EMBL/GenBank/DDBJ whole genome shotgun (WGS) entry which is preliminary data.</text>
</comment>
<organism evidence="1 2">
    <name type="scientific">Caulobacter rhizosphaerae</name>
    <dbReference type="NCBI Taxonomy" id="2010972"/>
    <lineage>
        <taxon>Bacteria</taxon>
        <taxon>Pseudomonadati</taxon>
        <taxon>Pseudomonadota</taxon>
        <taxon>Alphaproteobacteria</taxon>
        <taxon>Caulobacterales</taxon>
        <taxon>Caulobacteraceae</taxon>
        <taxon>Caulobacter</taxon>
    </lineage>
</organism>
<dbReference type="RefSeq" id="WP_310034718.1">
    <property type="nucleotide sequence ID" value="NZ_JAVDRL010000014.1"/>
</dbReference>
<sequence>MLIVWGKNDEIFPEAGAHTCMRALPKVEMRILDTGHFDPEDKFSVIAPMIHDFPDREVGDGGALSRRRRAGGSPRLFQF</sequence>
<dbReference type="EMBL" id="JAVDRL010000014">
    <property type="protein sequence ID" value="MDR6533766.1"/>
    <property type="molecule type" value="Genomic_DNA"/>
</dbReference>
<accession>A0ABU1N5P1</accession>
<dbReference type="Proteomes" id="UP001262754">
    <property type="component" value="Unassembled WGS sequence"/>
</dbReference>
<keyword evidence="2" id="KW-1185">Reference proteome</keyword>
<gene>
    <name evidence="1" type="ORF">J2800_004536</name>
</gene>
<dbReference type="Gene3D" id="3.40.50.1820">
    <property type="entry name" value="alpha/beta hydrolase"/>
    <property type="match status" value="1"/>
</dbReference>
<protein>
    <submittedName>
        <fullName evidence="1">Pimeloyl-ACP methyl ester carboxylesterase</fullName>
    </submittedName>
</protein>